<dbReference type="InterPro" id="IPR011990">
    <property type="entry name" value="TPR-like_helical_dom_sf"/>
</dbReference>
<organism evidence="4 5">
    <name type="scientific">Deinococcus yavapaiensis KR-236</name>
    <dbReference type="NCBI Taxonomy" id="694435"/>
    <lineage>
        <taxon>Bacteria</taxon>
        <taxon>Thermotogati</taxon>
        <taxon>Deinococcota</taxon>
        <taxon>Deinococci</taxon>
        <taxon>Deinococcales</taxon>
        <taxon>Deinococcaceae</taxon>
        <taxon>Deinococcus</taxon>
    </lineage>
</organism>
<dbReference type="Gene3D" id="3.40.50.300">
    <property type="entry name" value="P-loop containing nucleotide triphosphate hydrolases"/>
    <property type="match status" value="1"/>
</dbReference>
<dbReference type="GO" id="GO:0005524">
    <property type="term" value="F:ATP binding"/>
    <property type="evidence" value="ECO:0007669"/>
    <property type="project" value="UniProtKB-KW"/>
</dbReference>
<protein>
    <submittedName>
        <fullName evidence="4">Transcriptional activator</fullName>
    </submittedName>
</protein>
<dbReference type="InterPro" id="IPR036388">
    <property type="entry name" value="WH-like_DNA-bd_sf"/>
</dbReference>
<dbReference type="InterPro" id="IPR027417">
    <property type="entry name" value="P-loop_NTPase"/>
</dbReference>
<dbReference type="PANTHER" id="PTHR16305">
    <property type="entry name" value="TESTICULAR SOLUBLE ADENYLYL CYCLASE"/>
    <property type="match status" value="1"/>
</dbReference>
<feature type="domain" description="Bacterial transcriptional activator" evidence="3">
    <location>
        <begin position="86"/>
        <end position="219"/>
    </location>
</feature>
<evidence type="ECO:0000256" key="2">
    <source>
        <dbReference type="ARBA" id="ARBA00022840"/>
    </source>
</evidence>
<dbReference type="SUPFAM" id="SSF52540">
    <property type="entry name" value="P-loop containing nucleoside triphosphate hydrolases"/>
    <property type="match status" value="1"/>
</dbReference>
<name>A0A318SGP7_9DEIO</name>
<accession>A0A318SGP7</accession>
<evidence type="ECO:0000313" key="5">
    <source>
        <dbReference type="Proteomes" id="UP000248326"/>
    </source>
</evidence>
<dbReference type="Proteomes" id="UP000248326">
    <property type="component" value="Unassembled WGS sequence"/>
</dbReference>
<keyword evidence="1" id="KW-0547">Nucleotide-binding</keyword>
<proteinExistence type="predicted"/>
<dbReference type="Pfam" id="PF13191">
    <property type="entry name" value="AAA_16"/>
    <property type="match status" value="1"/>
</dbReference>
<gene>
    <name evidence="4" type="ORF">DES52_110145</name>
</gene>
<dbReference type="SMART" id="SM01043">
    <property type="entry name" value="BTAD"/>
    <property type="match status" value="1"/>
</dbReference>
<dbReference type="PANTHER" id="PTHR16305:SF28">
    <property type="entry name" value="GUANYLATE CYCLASE DOMAIN-CONTAINING PROTEIN"/>
    <property type="match status" value="1"/>
</dbReference>
<dbReference type="GO" id="GO:0005737">
    <property type="term" value="C:cytoplasm"/>
    <property type="evidence" value="ECO:0007669"/>
    <property type="project" value="TreeGrafter"/>
</dbReference>
<dbReference type="Gene3D" id="1.25.40.10">
    <property type="entry name" value="Tetratricopeptide repeat domain"/>
    <property type="match status" value="1"/>
</dbReference>
<keyword evidence="2" id="KW-0067">ATP-binding</keyword>
<dbReference type="Pfam" id="PF03704">
    <property type="entry name" value="BTAD"/>
    <property type="match status" value="1"/>
</dbReference>
<dbReference type="SUPFAM" id="SSF48452">
    <property type="entry name" value="TPR-like"/>
    <property type="match status" value="1"/>
</dbReference>
<evidence type="ECO:0000256" key="1">
    <source>
        <dbReference type="ARBA" id="ARBA00022741"/>
    </source>
</evidence>
<comment type="caution">
    <text evidence="4">The sequence shown here is derived from an EMBL/GenBank/DDBJ whole genome shotgun (WGS) entry which is preliminary data.</text>
</comment>
<dbReference type="GO" id="GO:0004016">
    <property type="term" value="F:adenylate cyclase activity"/>
    <property type="evidence" value="ECO:0007669"/>
    <property type="project" value="TreeGrafter"/>
</dbReference>
<dbReference type="Gene3D" id="1.10.10.10">
    <property type="entry name" value="Winged helix-like DNA-binding domain superfamily/Winged helix DNA-binding domain"/>
    <property type="match status" value="1"/>
</dbReference>
<dbReference type="InterPro" id="IPR005158">
    <property type="entry name" value="BTAD"/>
</dbReference>
<sequence length="751" mass="83523">MLGTPTLRNVEGAVSLLDRKTSAAAAYLALEGKTSRAKLAALLWPDSQEGTARNNLSQMLRKLRLASGADLIVGRRELWLADDVRVDARVVRDLYRAGQFEAFVTSFEDVLGTFDFDDCPEFEEWLLSERERWQEWHRAALRVLAQNAGDAAASLAWAQQLLAVDPLSEEAYALVTRLQFALGDRSRALETLRACEEMLRREFQAEPTRQTQSLARLVRKGEAPSEPTVTTRSIPLSVLRPPVLVGRAREWALMEEGWSKGQGVCLVGDAGVGKSRLVQEFARAHGGDFYFECRPGDEKILYGTTTRMLRKILERYPHLAIEPWVTQQLARILPEFGPPPPPLTSDADKVRFYQAMTEVVHAAIEAGMTVLAYDDTHHFDDGSAEAQLFMWGALGWGDVNAPFRIVFNSRPQEYTSFAAQALVELVQTGRVLVIELGPLSADAVERLVASMNVPHLTSMTSTLQRYTGGNPQFLLETVKHLIETGVVEHGFPERLPPPEPVREVVTRRLGRLSPTALHTAQAAAVLRSDFTLEMVAETLRTPLLEVLPAWQELERAQVIAEDRFSHDLVYEAVEADLPSDVARALHRSAARVLERHGFSAARIARHWLEGGEPLRAAPRFRAAAEEARAALRFVEAATFLEQASTLLEANGDRDAAFDLRYLMTLDLLEEFDLGARHEASVTGLFDLARTDAQRARAWHCKALLHNRQGDRSLALEAARRGWSCAEDSGDFSVKAELSQVLNVVAPPPNEL</sequence>
<keyword evidence="5" id="KW-1185">Reference proteome</keyword>
<dbReference type="InterPro" id="IPR041664">
    <property type="entry name" value="AAA_16"/>
</dbReference>
<evidence type="ECO:0000313" key="4">
    <source>
        <dbReference type="EMBL" id="PYE53161.1"/>
    </source>
</evidence>
<dbReference type="EMBL" id="QJSX01000010">
    <property type="protein sequence ID" value="PYE53161.1"/>
    <property type="molecule type" value="Genomic_DNA"/>
</dbReference>
<evidence type="ECO:0000259" key="3">
    <source>
        <dbReference type="SMART" id="SM01043"/>
    </source>
</evidence>
<dbReference type="AlphaFoldDB" id="A0A318SGP7"/>
<reference evidence="4 5" key="1">
    <citation type="submission" date="2018-06" db="EMBL/GenBank/DDBJ databases">
        <title>Genomic Encyclopedia of Type Strains, Phase IV (KMG-IV): sequencing the most valuable type-strain genomes for metagenomic binning, comparative biology and taxonomic classification.</title>
        <authorList>
            <person name="Goeker M."/>
        </authorList>
    </citation>
    <scope>NUCLEOTIDE SEQUENCE [LARGE SCALE GENOMIC DNA]</scope>
    <source>
        <strain evidence="4 5">DSM 18048</strain>
    </source>
</reference>